<dbReference type="KEGG" id="cbaa:SRAA_1254"/>
<keyword evidence="9 10" id="KW-0464">Manganese</keyword>
<dbReference type="UniPathway" id="UPA00359">
    <property type="reaction ID" value="UER00480"/>
</dbReference>
<dbReference type="GO" id="GO:0009245">
    <property type="term" value="P:lipid A biosynthetic process"/>
    <property type="evidence" value="ECO:0007669"/>
    <property type="project" value="UniProtKB-UniRule"/>
</dbReference>
<feature type="binding site" evidence="10">
    <location>
        <position position="173"/>
    </location>
    <ligand>
        <name>Mn(2+)</name>
        <dbReference type="ChEBI" id="CHEBI:29035"/>
        <label>2</label>
    </ligand>
</feature>
<evidence type="ECO:0000313" key="14">
    <source>
        <dbReference type="Proteomes" id="UP000067461"/>
    </source>
</evidence>
<comment type="cofactor">
    <cofactor evidence="10">
        <name>Mn(2+)</name>
        <dbReference type="ChEBI" id="CHEBI:29035"/>
    </cofactor>
    <text evidence="10">Binds 2 Mn(2+) ions per subunit in a binuclear metal center.</text>
</comment>
<dbReference type="EMBL" id="AP014568">
    <property type="protein sequence ID" value="BAO81108.1"/>
    <property type="molecule type" value="Genomic_DNA"/>
</dbReference>
<evidence type="ECO:0000256" key="9">
    <source>
        <dbReference type="ARBA" id="ARBA00023211"/>
    </source>
</evidence>
<gene>
    <name evidence="10" type="primary">lpxH</name>
    <name evidence="13" type="ORF">SRAA_1254</name>
</gene>
<dbReference type="PANTHER" id="PTHR34990">
    <property type="entry name" value="UDP-2,3-DIACYLGLUCOSAMINE HYDROLASE-RELATED"/>
    <property type="match status" value="1"/>
</dbReference>
<dbReference type="Proteomes" id="UP000067461">
    <property type="component" value="Chromosome"/>
</dbReference>
<dbReference type="GO" id="GO:0030145">
    <property type="term" value="F:manganese ion binding"/>
    <property type="evidence" value="ECO:0007669"/>
    <property type="project" value="UniProtKB-UniRule"/>
</dbReference>
<evidence type="ECO:0000256" key="6">
    <source>
        <dbReference type="ARBA" id="ARBA00022801"/>
    </source>
</evidence>
<keyword evidence="7 10" id="KW-0443">Lipid metabolism</keyword>
<comment type="function">
    <text evidence="10">Hydrolyzes the pyrophosphate bond of UDP-2,3-diacylglucosamine to yield 2,3-diacylglucosamine 1-phosphate (lipid X) and UMP by catalyzing the attack of water at the alpha-P atom. Involved in the biosynthesis of lipid A, a phosphorylated glycolipid that anchors the lipopolysaccharide to the outer membrane of the cell.</text>
</comment>
<evidence type="ECO:0000256" key="3">
    <source>
        <dbReference type="ARBA" id="ARBA00022519"/>
    </source>
</evidence>
<dbReference type="InterPro" id="IPR010138">
    <property type="entry name" value="UDP-diacylglucosamine_Hdrlase"/>
</dbReference>
<name>A0A060NNJ6_9BURK</name>
<evidence type="ECO:0000256" key="10">
    <source>
        <dbReference type="HAMAP-Rule" id="MF_00575"/>
    </source>
</evidence>
<evidence type="ECO:0000256" key="4">
    <source>
        <dbReference type="ARBA" id="ARBA00022556"/>
    </source>
</evidence>
<feature type="binding site" evidence="10">
    <location>
        <position position="93"/>
    </location>
    <ligand>
        <name>Mn(2+)</name>
        <dbReference type="ChEBI" id="CHEBI:29035"/>
        <label>1</label>
    </ligand>
</feature>
<dbReference type="GO" id="GO:0019897">
    <property type="term" value="C:extrinsic component of plasma membrane"/>
    <property type="evidence" value="ECO:0007669"/>
    <property type="project" value="UniProtKB-UniRule"/>
</dbReference>
<keyword evidence="2 10" id="KW-0444">Lipid biosynthesis</keyword>
<feature type="binding site" evidence="10">
    <location>
        <position position="265"/>
    </location>
    <ligand>
        <name>Mn(2+)</name>
        <dbReference type="ChEBI" id="CHEBI:29035"/>
        <label>1</label>
    </ligand>
</feature>
<dbReference type="EC" id="3.6.1.54" evidence="10"/>
<keyword evidence="3 10" id="KW-0997">Cell inner membrane</keyword>
<evidence type="ECO:0000256" key="2">
    <source>
        <dbReference type="ARBA" id="ARBA00022516"/>
    </source>
</evidence>
<evidence type="ECO:0000256" key="7">
    <source>
        <dbReference type="ARBA" id="ARBA00023098"/>
    </source>
</evidence>
<feature type="region of interest" description="Disordered" evidence="11">
    <location>
        <begin position="213"/>
        <end position="238"/>
    </location>
</feature>
<feature type="binding site" evidence="10">
    <location>
        <position position="263"/>
    </location>
    <ligand>
        <name>Mn(2+)</name>
        <dbReference type="ChEBI" id="CHEBI:29035"/>
        <label>2</label>
    </ligand>
</feature>
<proteinExistence type="inferred from homology"/>
<keyword evidence="4 10" id="KW-0441">Lipid A biosynthesis</keyword>
<comment type="subcellular location">
    <subcellularLocation>
        <location evidence="10">Cell inner membrane</location>
        <topology evidence="10">Peripheral membrane protein</topology>
        <orientation evidence="10">Cytoplasmic side</orientation>
    </subcellularLocation>
</comment>
<comment type="pathway">
    <text evidence="10">Glycolipid biosynthesis; lipid IV(A) biosynthesis; lipid IV(A) from (3R)-3-hydroxytetradecanoyl-[acyl-carrier-protein] and UDP-N-acetyl-alpha-D-glucosamine: step 4/6.</text>
</comment>
<evidence type="ECO:0000256" key="11">
    <source>
        <dbReference type="SAM" id="MobiDB-lite"/>
    </source>
</evidence>
<feature type="region of interest" description="Disordered" evidence="11">
    <location>
        <begin position="302"/>
        <end position="326"/>
    </location>
</feature>
<dbReference type="GO" id="GO:0008758">
    <property type="term" value="F:UDP-2,3-diacylglucosamine hydrolase activity"/>
    <property type="evidence" value="ECO:0007669"/>
    <property type="project" value="UniProtKB-UniRule"/>
</dbReference>
<feature type="binding site" evidence="10">
    <location>
        <position position="62"/>
    </location>
    <ligand>
        <name>Mn(2+)</name>
        <dbReference type="ChEBI" id="CHEBI:29035"/>
        <label>1</label>
    </ligand>
</feature>
<dbReference type="HOGENOM" id="CLU_074586_0_0_4"/>
<keyword evidence="8 10" id="KW-0472">Membrane</keyword>
<feature type="binding site" evidence="10">
    <location>
        <position position="138"/>
    </location>
    <ligand>
        <name>Mn(2+)</name>
        <dbReference type="ChEBI" id="CHEBI:29035"/>
        <label>2</label>
    </ligand>
</feature>
<dbReference type="HAMAP" id="MF_00575">
    <property type="entry name" value="LpxH"/>
    <property type="match status" value="1"/>
</dbReference>
<evidence type="ECO:0000256" key="5">
    <source>
        <dbReference type="ARBA" id="ARBA00022723"/>
    </source>
</evidence>
<keyword evidence="5 10" id="KW-0479">Metal-binding</keyword>
<dbReference type="CDD" id="cd07398">
    <property type="entry name" value="MPP_YbbF-LpxH"/>
    <property type="match status" value="1"/>
</dbReference>
<dbReference type="Pfam" id="PF00149">
    <property type="entry name" value="Metallophos"/>
    <property type="match status" value="1"/>
</dbReference>
<feature type="binding site" evidence="10">
    <location>
        <position position="93"/>
    </location>
    <ligand>
        <name>Mn(2+)</name>
        <dbReference type="ChEBI" id="CHEBI:29035"/>
        <label>2</label>
    </ligand>
</feature>
<dbReference type="NCBIfam" id="NF003743">
    <property type="entry name" value="PRK05340.1"/>
    <property type="match status" value="1"/>
</dbReference>
<evidence type="ECO:0000256" key="8">
    <source>
        <dbReference type="ARBA" id="ARBA00023136"/>
    </source>
</evidence>
<feature type="compositionally biased region" description="Low complexity" evidence="11">
    <location>
        <begin position="309"/>
        <end position="326"/>
    </location>
</feature>
<dbReference type="AlphaFoldDB" id="A0A060NNJ6"/>
<dbReference type="InterPro" id="IPR029052">
    <property type="entry name" value="Metallo-depent_PP-like"/>
</dbReference>
<evidence type="ECO:0000313" key="13">
    <source>
        <dbReference type="EMBL" id="BAO81108.1"/>
    </source>
</evidence>
<keyword evidence="14" id="KW-1185">Reference proteome</keyword>
<feature type="binding site" evidence="10">
    <location>
        <position position="64"/>
    </location>
    <ligand>
        <name>Mn(2+)</name>
        <dbReference type="ChEBI" id="CHEBI:29035"/>
        <label>1</label>
    </ligand>
</feature>
<dbReference type="STRING" id="1458425.SRAA_1254"/>
<protein>
    <recommendedName>
        <fullName evidence="10">UDP-2,3-diacylglucosamine hydrolase</fullName>
        <ecNumber evidence="10">3.6.1.54</ecNumber>
    </recommendedName>
    <alternativeName>
        <fullName evidence="10">UDP-2,3-diacylglucosamine diphosphatase</fullName>
    </alternativeName>
</protein>
<feature type="compositionally biased region" description="Polar residues" evidence="11">
    <location>
        <begin position="221"/>
        <end position="231"/>
    </location>
</feature>
<feature type="binding site" evidence="10">
    <location>
        <position position="181"/>
    </location>
    <ligand>
        <name>substrate</name>
    </ligand>
</feature>
<dbReference type="SUPFAM" id="SSF56300">
    <property type="entry name" value="Metallo-dependent phosphatases"/>
    <property type="match status" value="1"/>
</dbReference>
<dbReference type="PANTHER" id="PTHR34990:SF1">
    <property type="entry name" value="UDP-2,3-DIACYLGLUCOSAMINE HYDROLASE"/>
    <property type="match status" value="1"/>
</dbReference>
<dbReference type="InterPro" id="IPR004843">
    <property type="entry name" value="Calcineurin-like_PHP"/>
</dbReference>
<feature type="binding site" evidence="10">
    <location>
        <position position="263"/>
    </location>
    <ligand>
        <name>substrate</name>
    </ligand>
</feature>
<comment type="caution">
    <text evidence="10">Lacks conserved residue(s) required for the propagation of feature annotation.</text>
</comment>
<comment type="similarity">
    <text evidence="10">Belongs to the LpxH family.</text>
</comment>
<dbReference type="Gene3D" id="3.60.21.10">
    <property type="match status" value="1"/>
</dbReference>
<reference evidence="13 14" key="1">
    <citation type="journal article" date="2014" name="Nat. Commun.">
        <title>Physiological and genomic features of highly alkaliphilic hydrogen-utilizing Betaproteobacteria from a continental serpentinizing site.</title>
        <authorList>
            <person name="Suzuki S."/>
            <person name="Kuenen J.G."/>
            <person name="Schipper K."/>
            <person name="van der Velde S."/>
            <person name="Ishii S."/>
            <person name="Wu A."/>
            <person name="Sorokin D.Y."/>
            <person name="Tenney A."/>
            <person name="Meng X.Y."/>
            <person name="Morrill P.L."/>
            <person name="Kamagata Y."/>
            <person name="Muyzer G."/>
            <person name="Nealson K.H."/>
        </authorList>
    </citation>
    <scope>NUCLEOTIDE SEQUENCE [LARGE SCALE GENOMIC DNA]</scope>
    <source>
        <strain evidence="13 14">A1</strain>
    </source>
</reference>
<dbReference type="GO" id="GO:0005737">
    <property type="term" value="C:cytoplasm"/>
    <property type="evidence" value="ECO:0007669"/>
    <property type="project" value="InterPro"/>
</dbReference>
<feature type="binding site" evidence="10">
    <location>
        <position position="219"/>
    </location>
    <ligand>
        <name>substrate</name>
    </ligand>
</feature>
<comment type="catalytic activity">
    <reaction evidence="10">
        <text>UDP-2-N,3-O-bis[(3R)-3-hydroxytetradecanoyl]-alpha-D-glucosamine + H2O = 2-N,3-O-bis[(3R)-3-hydroxytetradecanoyl]-alpha-D-glucosaminyl 1-phosphate + UMP + 2 H(+)</text>
        <dbReference type="Rhea" id="RHEA:25213"/>
        <dbReference type="ChEBI" id="CHEBI:15377"/>
        <dbReference type="ChEBI" id="CHEBI:15378"/>
        <dbReference type="ChEBI" id="CHEBI:57865"/>
        <dbReference type="ChEBI" id="CHEBI:57957"/>
        <dbReference type="ChEBI" id="CHEBI:78847"/>
        <dbReference type="EC" id="3.6.1.54"/>
    </reaction>
</comment>
<dbReference type="InterPro" id="IPR043461">
    <property type="entry name" value="LpxH-like"/>
</dbReference>
<evidence type="ECO:0000256" key="1">
    <source>
        <dbReference type="ARBA" id="ARBA00022475"/>
    </source>
</evidence>
<organism evidence="13 14">
    <name type="scientific">Serpentinimonas raichei</name>
    <dbReference type="NCBI Taxonomy" id="1458425"/>
    <lineage>
        <taxon>Bacteria</taxon>
        <taxon>Pseudomonadati</taxon>
        <taxon>Pseudomonadota</taxon>
        <taxon>Betaproteobacteria</taxon>
        <taxon>Burkholderiales</taxon>
        <taxon>Comamonadaceae</taxon>
        <taxon>Serpentinimonas</taxon>
    </lineage>
</organism>
<accession>A0A060NNJ6</accession>
<feature type="binding site" evidence="10">
    <location>
        <begin position="138"/>
        <end position="139"/>
    </location>
    <ligand>
        <name>substrate</name>
    </ligand>
</feature>
<keyword evidence="6 10" id="KW-0378">Hydrolase</keyword>
<evidence type="ECO:0000259" key="12">
    <source>
        <dbReference type="Pfam" id="PF00149"/>
    </source>
</evidence>
<keyword evidence="1 10" id="KW-1003">Cell membrane</keyword>
<sequence>MKRGVCQCKAALRCAPFFASPDTLNPATMNQATVPTAHPQALPEPDLVCSAPGWERVEFISDLHLRPEDPATVSAWLRYLEHGRFDALFILGDLFELWFGDDMLQRPPEAPGSELLQRSIQALQSASARAPVYLMHGNRDFLLGSAFAQHSGVRLISDPCVLEFAGQRWLLSHGDAWCLEDRSYQTFRQMVRAPAWQQGFLARPLPEREALARMARHASESQRSAGNTAATSAPDAPDYGDVDAATACQWLRATGCQTLIHGHTHRPGQHDLGAGLQRLVLSDWCGLSQPPRREVLRLDRQGQVHRLSPEQAAAPTPAAQAPVPAA</sequence>
<feature type="domain" description="Calcineurin-like phosphoesterase" evidence="12">
    <location>
        <begin position="59"/>
        <end position="267"/>
    </location>
</feature>